<reference evidence="6" key="1">
    <citation type="submission" date="2023-03" db="EMBL/GenBank/DDBJ databases">
        <title>Chromosome-scale reference genome and RAD-based genetic map of yellow starthistle (Centaurea solstitialis) reveal putative structural variation and QTLs associated with invader traits.</title>
        <authorList>
            <person name="Reatini B."/>
            <person name="Cang F.A."/>
            <person name="Jiang Q."/>
            <person name="Mckibben M.T.W."/>
            <person name="Barker M.S."/>
            <person name="Rieseberg L.H."/>
            <person name="Dlugosch K.M."/>
        </authorList>
    </citation>
    <scope>NUCLEOTIDE SEQUENCE</scope>
    <source>
        <strain evidence="6">CAN-66</strain>
        <tissue evidence="6">Leaf</tissue>
    </source>
</reference>
<dbReference type="Proteomes" id="UP001172457">
    <property type="component" value="Chromosome 1"/>
</dbReference>
<evidence type="ECO:0000256" key="4">
    <source>
        <dbReference type="SAM" id="MobiDB-lite"/>
    </source>
</evidence>
<evidence type="ECO:0000259" key="5">
    <source>
        <dbReference type="Pfam" id="PF00685"/>
    </source>
</evidence>
<keyword evidence="7" id="KW-1185">Reference proteome</keyword>
<dbReference type="EC" id="2.8.2.-" evidence="3"/>
<feature type="domain" description="Sulfotransferase" evidence="5">
    <location>
        <begin position="49"/>
        <end position="318"/>
    </location>
</feature>
<evidence type="ECO:0000256" key="3">
    <source>
        <dbReference type="RuleBase" id="RU361155"/>
    </source>
</evidence>
<gene>
    <name evidence="6" type="ORF">OSB04_001317</name>
</gene>
<dbReference type="Pfam" id="PF00685">
    <property type="entry name" value="Sulfotransfer_1"/>
    <property type="match status" value="1"/>
</dbReference>
<dbReference type="GO" id="GO:0008146">
    <property type="term" value="F:sulfotransferase activity"/>
    <property type="evidence" value="ECO:0007669"/>
    <property type="project" value="InterPro"/>
</dbReference>
<evidence type="ECO:0000256" key="2">
    <source>
        <dbReference type="ARBA" id="ARBA00022679"/>
    </source>
</evidence>
<protein>
    <recommendedName>
        <fullName evidence="3">Sulfotransferase</fullName>
        <ecNumber evidence="3">2.8.2.-</ecNumber>
    </recommendedName>
</protein>
<dbReference type="SUPFAM" id="SSF52540">
    <property type="entry name" value="P-loop containing nucleoside triphosphate hydrolases"/>
    <property type="match status" value="1"/>
</dbReference>
<comment type="similarity">
    <text evidence="1 3">Belongs to the sulfotransferase 1 family.</text>
</comment>
<proteinExistence type="inferred from homology"/>
<keyword evidence="2 3" id="KW-0808">Transferase</keyword>
<feature type="compositionally biased region" description="Polar residues" evidence="4">
    <location>
        <begin position="333"/>
        <end position="343"/>
    </location>
</feature>
<evidence type="ECO:0000313" key="7">
    <source>
        <dbReference type="Proteomes" id="UP001172457"/>
    </source>
</evidence>
<organism evidence="6 7">
    <name type="scientific">Centaurea solstitialis</name>
    <name type="common">yellow star-thistle</name>
    <dbReference type="NCBI Taxonomy" id="347529"/>
    <lineage>
        <taxon>Eukaryota</taxon>
        <taxon>Viridiplantae</taxon>
        <taxon>Streptophyta</taxon>
        <taxon>Embryophyta</taxon>
        <taxon>Tracheophyta</taxon>
        <taxon>Spermatophyta</taxon>
        <taxon>Magnoliopsida</taxon>
        <taxon>eudicotyledons</taxon>
        <taxon>Gunneridae</taxon>
        <taxon>Pentapetalae</taxon>
        <taxon>asterids</taxon>
        <taxon>campanulids</taxon>
        <taxon>Asterales</taxon>
        <taxon>Asteraceae</taxon>
        <taxon>Carduoideae</taxon>
        <taxon>Cardueae</taxon>
        <taxon>Centaureinae</taxon>
        <taxon>Centaurea</taxon>
    </lineage>
</organism>
<comment type="caution">
    <text evidence="6">The sequence shown here is derived from an EMBL/GenBank/DDBJ whole genome shotgun (WGS) entry which is preliminary data.</text>
</comment>
<dbReference type="InterPro" id="IPR000863">
    <property type="entry name" value="Sulfotransferase_dom"/>
</dbReference>
<feature type="compositionally biased region" description="Basic residues" evidence="4">
    <location>
        <begin position="344"/>
        <end position="356"/>
    </location>
</feature>
<dbReference type="AlphaFoldDB" id="A0AA38U3D8"/>
<dbReference type="PANTHER" id="PTHR11783">
    <property type="entry name" value="SULFOTRANSFERASE SULT"/>
    <property type="match status" value="1"/>
</dbReference>
<name>A0AA38U3D8_9ASTR</name>
<sequence length="435" mass="50413">MEVILKTLPQKSSCWLKGMGTLYKHQGFWNLEDFIQGAILAQQSFKAEPSDVLVASCPKTGTTWLKALAFAIVTRGGSRNFEDGGRDFDESRSPLLTTVPHECIPFLEKDLEQIEDNHKNSVFPLLATHLAYSSLPESLIASNCKIVYIYRNVKDVIVSHYHFRQQIQKLSIEDAPFKEFFDEYYQGISWCGPYWDHILGYWKVSQEMPERILFLKYEDLKRDARNDVKRLAEFIGYPFSVEEEKAGVVENIIKLCSFENLSNLEVNKSGKHRPEEALSIENRLYFRKAKDGDWENYFTEEMKEKVDKLIDEKLSGTGLNPGNLIKKKDKSTKSTLRTPQAGNSKRHDKKEKHQRNNQKEKPHPKNQKKERKLMLRLGNQLSHIIRELLTLFEKANPSQLSYDQYLVLALAKCHTGFPELYQTAHPPQIQHHPQN</sequence>
<evidence type="ECO:0000256" key="1">
    <source>
        <dbReference type="ARBA" id="ARBA00005771"/>
    </source>
</evidence>
<feature type="region of interest" description="Disordered" evidence="4">
    <location>
        <begin position="320"/>
        <end position="371"/>
    </location>
</feature>
<dbReference type="InterPro" id="IPR027417">
    <property type="entry name" value="P-loop_NTPase"/>
</dbReference>
<evidence type="ECO:0000313" key="6">
    <source>
        <dbReference type="EMBL" id="KAJ9565351.1"/>
    </source>
</evidence>
<dbReference type="EMBL" id="JARYMX010000001">
    <property type="protein sequence ID" value="KAJ9565351.1"/>
    <property type="molecule type" value="Genomic_DNA"/>
</dbReference>
<dbReference type="Gene3D" id="3.40.50.300">
    <property type="entry name" value="P-loop containing nucleotide triphosphate hydrolases"/>
    <property type="match status" value="1"/>
</dbReference>
<accession>A0AA38U3D8</accession>